<comment type="caution">
    <text evidence="2">The sequence shown here is derived from an EMBL/GenBank/DDBJ whole genome shotgun (WGS) entry which is preliminary data.</text>
</comment>
<feature type="compositionally biased region" description="Polar residues" evidence="1">
    <location>
        <begin position="1"/>
        <end position="13"/>
    </location>
</feature>
<keyword evidence="3" id="KW-1185">Reference proteome</keyword>
<dbReference type="AlphaFoldDB" id="A0AAD9L5R9"/>
<evidence type="ECO:0000256" key="1">
    <source>
        <dbReference type="SAM" id="MobiDB-lite"/>
    </source>
</evidence>
<sequence length="202" mass="21689">MSSPGGNINTTISPECGSASTGADSSGGTLIVPLHGGGRAARRRKSPSPSWGGGSKLLSMASKLKTECESKMTAHARKGPGTYDAMRKSLLAFYELGKAYTRRSINSCEGKSDEWKQHAMDCNMAHLNKHYETLISSLKDRTAYTNDKPDTRAGPSSYLSPEALEHWSQFCMTFPLDVDLVKLGLVRPEGPQPPTEPGPSSA</sequence>
<dbReference type="EMBL" id="JAODAN010000004">
    <property type="protein sequence ID" value="KAK1924635.1"/>
    <property type="molecule type" value="Genomic_DNA"/>
</dbReference>
<evidence type="ECO:0000313" key="2">
    <source>
        <dbReference type="EMBL" id="KAK1924635.1"/>
    </source>
</evidence>
<proteinExistence type="predicted"/>
<organism evidence="2 3">
    <name type="scientific">Papiliotrema laurentii</name>
    <name type="common">Cryptococcus laurentii</name>
    <dbReference type="NCBI Taxonomy" id="5418"/>
    <lineage>
        <taxon>Eukaryota</taxon>
        <taxon>Fungi</taxon>
        <taxon>Dikarya</taxon>
        <taxon>Basidiomycota</taxon>
        <taxon>Agaricomycotina</taxon>
        <taxon>Tremellomycetes</taxon>
        <taxon>Tremellales</taxon>
        <taxon>Rhynchogastremaceae</taxon>
        <taxon>Papiliotrema</taxon>
    </lineage>
</organism>
<protein>
    <submittedName>
        <fullName evidence="2">Uncharacterized protein</fullName>
    </submittedName>
</protein>
<reference evidence="2" key="1">
    <citation type="submission" date="2023-02" db="EMBL/GenBank/DDBJ databases">
        <title>Identification and recombinant expression of a fungal hydrolase from Papiliotrema laurentii that hydrolyzes apple cutin and clears colloidal polyester polyurethane.</title>
        <authorList>
            <consortium name="DOE Joint Genome Institute"/>
            <person name="Roman V.A."/>
            <person name="Bojanowski C."/>
            <person name="Crable B.R."/>
            <person name="Wagner D.N."/>
            <person name="Hung C.S."/>
            <person name="Nadeau L.J."/>
            <person name="Schratz L."/>
            <person name="Haridas S."/>
            <person name="Pangilinan J."/>
            <person name="Lipzen A."/>
            <person name="Na H."/>
            <person name="Yan M."/>
            <person name="Ng V."/>
            <person name="Grigoriev I.V."/>
            <person name="Spatafora J.W."/>
            <person name="Barlow D."/>
            <person name="Biffinger J."/>
            <person name="Kelley-Loughnane N."/>
            <person name="Varaljay V.A."/>
            <person name="Crookes-Goodson W.J."/>
        </authorList>
    </citation>
    <scope>NUCLEOTIDE SEQUENCE</scope>
    <source>
        <strain evidence="2">5307AH</strain>
    </source>
</reference>
<name>A0AAD9L5R9_PAPLA</name>
<gene>
    <name evidence="2" type="ORF">DB88DRAFT_227102</name>
</gene>
<feature type="compositionally biased region" description="Low complexity" evidence="1">
    <location>
        <begin position="17"/>
        <end position="29"/>
    </location>
</feature>
<feature type="region of interest" description="Disordered" evidence="1">
    <location>
        <begin position="1"/>
        <end position="56"/>
    </location>
</feature>
<dbReference type="Proteomes" id="UP001182556">
    <property type="component" value="Unassembled WGS sequence"/>
</dbReference>
<accession>A0AAD9L5R9</accession>
<evidence type="ECO:0000313" key="3">
    <source>
        <dbReference type="Proteomes" id="UP001182556"/>
    </source>
</evidence>